<evidence type="ECO:0000313" key="4">
    <source>
        <dbReference type="EMBL" id="CDQ62966.1"/>
    </source>
</evidence>
<name>A0A060W7G4_ONCMY</name>
<protein>
    <recommendedName>
        <fullName evidence="3">SMB domain-containing protein</fullName>
    </recommendedName>
</protein>
<dbReference type="InterPro" id="IPR001212">
    <property type="entry name" value="Somatomedin_B_dom"/>
</dbReference>
<dbReference type="SMART" id="SM00201">
    <property type="entry name" value="SO"/>
    <property type="match status" value="1"/>
</dbReference>
<keyword evidence="1" id="KW-1015">Disulfide bond</keyword>
<feature type="transmembrane region" description="Helical" evidence="2">
    <location>
        <begin position="12"/>
        <end position="32"/>
    </location>
</feature>
<sequence>MKRVFIPSVQPITYVFLSVYTLCFLSLVVHILEATTTTCTCSLQNPKAKETRLFSLKSAKTFCNKPPGKTFSRMEISKADDLSSEQAANLLGSPGRDNQMRQSGQVHKKRSKNRMVIVAVLLLCLLMITVIVVVFALKQRCDVKVSSCKNRCVTGSRDKSASCHCDLSCEKEGNCCLDYTEVCVEPGKSLD</sequence>
<evidence type="ECO:0000259" key="3">
    <source>
        <dbReference type="PROSITE" id="PS50958"/>
    </source>
</evidence>
<dbReference type="PROSITE" id="PS00524">
    <property type="entry name" value="SMB_1"/>
    <property type="match status" value="1"/>
</dbReference>
<evidence type="ECO:0000256" key="2">
    <source>
        <dbReference type="SAM" id="Phobius"/>
    </source>
</evidence>
<dbReference type="Gene3D" id="4.10.410.20">
    <property type="match status" value="1"/>
</dbReference>
<feature type="domain" description="SMB" evidence="3">
    <location>
        <begin position="144"/>
        <end position="187"/>
    </location>
</feature>
<keyword evidence="2" id="KW-0812">Transmembrane</keyword>
<reference evidence="4" key="2">
    <citation type="submission" date="2014-03" db="EMBL/GenBank/DDBJ databases">
        <authorList>
            <person name="Genoscope - CEA"/>
        </authorList>
    </citation>
    <scope>NUCLEOTIDE SEQUENCE</scope>
</reference>
<dbReference type="EMBL" id="FR904422">
    <property type="protein sequence ID" value="CDQ62966.1"/>
    <property type="molecule type" value="Genomic_DNA"/>
</dbReference>
<dbReference type="Pfam" id="PF01033">
    <property type="entry name" value="Somatomedin_B"/>
    <property type="match status" value="1"/>
</dbReference>
<keyword evidence="2" id="KW-0472">Membrane</keyword>
<organism evidence="4 5">
    <name type="scientific">Oncorhynchus mykiss</name>
    <name type="common">Rainbow trout</name>
    <name type="synonym">Salmo gairdneri</name>
    <dbReference type="NCBI Taxonomy" id="8022"/>
    <lineage>
        <taxon>Eukaryota</taxon>
        <taxon>Metazoa</taxon>
        <taxon>Chordata</taxon>
        <taxon>Craniata</taxon>
        <taxon>Vertebrata</taxon>
        <taxon>Euteleostomi</taxon>
        <taxon>Actinopterygii</taxon>
        <taxon>Neopterygii</taxon>
        <taxon>Teleostei</taxon>
        <taxon>Protacanthopterygii</taxon>
        <taxon>Salmoniformes</taxon>
        <taxon>Salmonidae</taxon>
        <taxon>Salmoninae</taxon>
        <taxon>Oncorhynchus</taxon>
    </lineage>
</organism>
<accession>A0A060W7G4</accession>
<keyword evidence="2" id="KW-1133">Transmembrane helix</keyword>
<feature type="transmembrane region" description="Helical" evidence="2">
    <location>
        <begin position="115"/>
        <end position="137"/>
    </location>
</feature>
<evidence type="ECO:0000313" key="5">
    <source>
        <dbReference type="Proteomes" id="UP000193380"/>
    </source>
</evidence>
<dbReference type="PROSITE" id="PS50958">
    <property type="entry name" value="SMB_2"/>
    <property type="match status" value="1"/>
</dbReference>
<dbReference type="STRING" id="8022.A0A060W7G4"/>
<dbReference type="PaxDb" id="8022-A0A060W7G4"/>
<dbReference type="AlphaFoldDB" id="A0A060W7G4"/>
<dbReference type="SUPFAM" id="SSF90188">
    <property type="entry name" value="Somatomedin B domain"/>
    <property type="match status" value="1"/>
</dbReference>
<reference evidence="4" key="1">
    <citation type="journal article" date="2014" name="Nat. Commun.">
        <title>The rainbow trout genome provides novel insights into evolution after whole-genome duplication in vertebrates.</title>
        <authorList>
            <person name="Berthelot C."/>
            <person name="Brunet F."/>
            <person name="Chalopin D."/>
            <person name="Juanchich A."/>
            <person name="Bernard M."/>
            <person name="Noel B."/>
            <person name="Bento P."/>
            <person name="Da Silva C."/>
            <person name="Labadie K."/>
            <person name="Alberti A."/>
            <person name="Aury J.M."/>
            <person name="Louis A."/>
            <person name="Dehais P."/>
            <person name="Bardou P."/>
            <person name="Montfort J."/>
            <person name="Klopp C."/>
            <person name="Cabau C."/>
            <person name="Gaspin C."/>
            <person name="Thorgaard G.H."/>
            <person name="Boussaha M."/>
            <person name="Quillet E."/>
            <person name="Guyomard R."/>
            <person name="Galiana D."/>
            <person name="Bobe J."/>
            <person name="Volff J.N."/>
            <person name="Genet C."/>
            <person name="Wincker P."/>
            <person name="Jaillon O."/>
            <person name="Roest Crollius H."/>
            <person name="Guiguen Y."/>
        </authorList>
    </citation>
    <scope>NUCLEOTIDE SEQUENCE [LARGE SCALE GENOMIC DNA]</scope>
</reference>
<dbReference type="InterPro" id="IPR036024">
    <property type="entry name" value="Somatomedin_B-like_dom_sf"/>
</dbReference>
<dbReference type="Proteomes" id="UP000193380">
    <property type="component" value="Unassembled WGS sequence"/>
</dbReference>
<evidence type="ECO:0000256" key="1">
    <source>
        <dbReference type="ARBA" id="ARBA00023157"/>
    </source>
</evidence>
<proteinExistence type="predicted"/>
<gene>
    <name evidence="4" type="ORF">GSONMT00068137001</name>
</gene>